<feature type="compositionally biased region" description="Polar residues" evidence="1">
    <location>
        <begin position="12"/>
        <end position="28"/>
    </location>
</feature>
<evidence type="ECO:0000313" key="2">
    <source>
        <dbReference type="EMBL" id="KLJ12002.1"/>
    </source>
</evidence>
<gene>
    <name evidence="2" type="ORF">EMPG_12837</name>
</gene>
<evidence type="ECO:0000313" key="3">
    <source>
        <dbReference type="Proteomes" id="UP000053573"/>
    </source>
</evidence>
<dbReference type="Proteomes" id="UP000053573">
    <property type="component" value="Unassembled WGS sequence"/>
</dbReference>
<feature type="region of interest" description="Disordered" evidence="1">
    <location>
        <begin position="1"/>
        <end position="28"/>
    </location>
</feature>
<protein>
    <submittedName>
        <fullName evidence="2">Uncharacterized protein</fullName>
    </submittedName>
</protein>
<evidence type="ECO:0000256" key="1">
    <source>
        <dbReference type="SAM" id="MobiDB-lite"/>
    </source>
</evidence>
<accession>A0A0H1BLT8</accession>
<dbReference type="EMBL" id="LDEV01001214">
    <property type="protein sequence ID" value="KLJ12002.1"/>
    <property type="molecule type" value="Genomic_DNA"/>
</dbReference>
<dbReference type="AlphaFoldDB" id="A0A0H1BLT8"/>
<organism evidence="2 3">
    <name type="scientific">Blastomyces silverae</name>
    <dbReference type="NCBI Taxonomy" id="2060906"/>
    <lineage>
        <taxon>Eukaryota</taxon>
        <taxon>Fungi</taxon>
        <taxon>Dikarya</taxon>
        <taxon>Ascomycota</taxon>
        <taxon>Pezizomycotina</taxon>
        <taxon>Eurotiomycetes</taxon>
        <taxon>Eurotiomycetidae</taxon>
        <taxon>Onygenales</taxon>
        <taxon>Ajellomycetaceae</taxon>
        <taxon>Blastomyces</taxon>
    </lineage>
</organism>
<reference evidence="3" key="1">
    <citation type="journal article" date="2015" name="PLoS Genet.">
        <title>The dynamic genome and transcriptome of the human fungal pathogen Blastomyces and close relative Emmonsia.</title>
        <authorList>
            <person name="Munoz J.F."/>
            <person name="Gauthier G.M."/>
            <person name="Desjardins C.A."/>
            <person name="Gallo J.E."/>
            <person name="Holder J."/>
            <person name="Sullivan T.D."/>
            <person name="Marty A.J."/>
            <person name="Carmen J.C."/>
            <person name="Chen Z."/>
            <person name="Ding L."/>
            <person name="Gujja S."/>
            <person name="Magrini V."/>
            <person name="Misas E."/>
            <person name="Mitreva M."/>
            <person name="Priest M."/>
            <person name="Saif S."/>
            <person name="Whiston E.A."/>
            <person name="Young S."/>
            <person name="Zeng Q."/>
            <person name="Goldman W.E."/>
            <person name="Mardis E.R."/>
            <person name="Taylor J.W."/>
            <person name="McEwen J.G."/>
            <person name="Clay O.K."/>
            <person name="Klein B.S."/>
            <person name="Cuomo C.A."/>
        </authorList>
    </citation>
    <scope>NUCLEOTIDE SEQUENCE [LARGE SCALE GENOMIC DNA]</scope>
    <source>
        <strain evidence="3">UAMH 139</strain>
    </source>
</reference>
<comment type="caution">
    <text evidence="2">The sequence shown here is derived from an EMBL/GenBank/DDBJ whole genome shotgun (WGS) entry which is preliminary data.</text>
</comment>
<name>A0A0H1BLT8_9EURO</name>
<proteinExistence type="predicted"/>
<keyword evidence="3" id="KW-1185">Reference proteome</keyword>
<sequence length="51" mass="5527">MGSGVCSILPAGTQTQTRPKSTTSSTARMTIDTCPDYISRSRTMIPFRVSM</sequence>